<feature type="domain" description="Prepilin peptidase A24 N-terminal" evidence="10">
    <location>
        <begin position="11"/>
        <end position="99"/>
    </location>
</feature>
<dbReference type="PRINTS" id="PR00864">
    <property type="entry name" value="PREPILNPTASE"/>
</dbReference>
<name>A0A1W1DBW6_9ZZZZ</name>
<evidence type="ECO:0000256" key="1">
    <source>
        <dbReference type="ARBA" id="ARBA00004429"/>
    </source>
</evidence>
<feature type="transmembrane region" description="Helical" evidence="8">
    <location>
        <begin position="104"/>
        <end position="121"/>
    </location>
</feature>
<dbReference type="Pfam" id="PF06750">
    <property type="entry name" value="A24_N_bact"/>
    <property type="match status" value="1"/>
</dbReference>
<dbReference type="GO" id="GO:0006465">
    <property type="term" value="P:signal peptide processing"/>
    <property type="evidence" value="ECO:0007669"/>
    <property type="project" value="TreeGrafter"/>
</dbReference>
<evidence type="ECO:0000256" key="8">
    <source>
        <dbReference type="SAM" id="Phobius"/>
    </source>
</evidence>
<feature type="transmembrane region" description="Helical" evidence="8">
    <location>
        <begin position="152"/>
        <end position="174"/>
    </location>
</feature>
<keyword evidence="5 8" id="KW-0812">Transmembrane</keyword>
<dbReference type="InterPro" id="IPR000045">
    <property type="entry name" value="Prepilin_IV_endopep_pep"/>
</dbReference>
<accession>A0A1W1DBW6</accession>
<feature type="transmembrane region" description="Helical" evidence="8">
    <location>
        <begin position="128"/>
        <end position="146"/>
    </location>
</feature>
<proteinExistence type="inferred from homology"/>
<dbReference type="InterPro" id="IPR050882">
    <property type="entry name" value="Prepilin_peptidase/N-MTase"/>
</dbReference>
<organism evidence="11">
    <name type="scientific">hydrothermal vent metagenome</name>
    <dbReference type="NCBI Taxonomy" id="652676"/>
    <lineage>
        <taxon>unclassified sequences</taxon>
        <taxon>metagenomes</taxon>
        <taxon>ecological metagenomes</taxon>
    </lineage>
</organism>
<protein>
    <submittedName>
        <fullName evidence="11">Leader peptidase (Prepilin peptidase) / N-methyltransferase</fullName>
        <ecNumber evidence="11">3.4.23.43</ecNumber>
    </submittedName>
</protein>
<evidence type="ECO:0000259" key="9">
    <source>
        <dbReference type="Pfam" id="PF01478"/>
    </source>
</evidence>
<feature type="domain" description="Prepilin type IV endopeptidase peptidase" evidence="9">
    <location>
        <begin position="110"/>
        <end position="218"/>
    </location>
</feature>
<evidence type="ECO:0000256" key="5">
    <source>
        <dbReference type="ARBA" id="ARBA00022692"/>
    </source>
</evidence>
<evidence type="ECO:0000256" key="3">
    <source>
        <dbReference type="ARBA" id="ARBA00022475"/>
    </source>
</evidence>
<keyword evidence="3" id="KW-1003">Cell membrane</keyword>
<evidence type="ECO:0000256" key="6">
    <source>
        <dbReference type="ARBA" id="ARBA00022989"/>
    </source>
</evidence>
<gene>
    <name evidence="11" type="ORF">MNB_SUP05-10-573</name>
</gene>
<sequence>MGLVSFTIAMVIGLLVGSFLNASAYRIGQAMTNGVVSMFSPKRSTCPACQHTLSILELIPIVSYLIQGGKCKHCQVKIPLQYPLVEVFTAFITTIVFVKWGGGYQTLFILVFCCALIVLFLIDLEHQLLPNIITLPLIVIGLWFNYESGFVVLQDAVIGSVLGYLVLWSVFWGYRRFKNIEGMGYGDFKLTAALGAWLGWQSLPMLLLISSILGIVYFSIFIRRRDQVFAFGPFLSLAGIVWLFVNY</sequence>
<keyword evidence="11" id="KW-0489">Methyltransferase</keyword>
<evidence type="ECO:0000256" key="2">
    <source>
        <dbReference type="ARBA" id="ARBA00005801"/>
    </source>
</evidence>
<evidence type="ECO:0000256" key="7">
    <source>
        <dbReference type="ARBA" id="ARBA00023136"/>
    </source>
</evidence>
<dbReference type="GO" id="GO:0032259">
    <property type="term" value="P:methylation"/>
    <property type="evidence" value="ECO:0007669"/>
    <property type="project" value="UniProtKB-KW"/>
</dbReference>
<dbReference type="AlphaFoldDB" id="A0A1W1DBW6"/>
<dbReference type="PANTHER" id="PTHR30487:SF0">
    <property type="entry name" value="PREPILIN LEADER PEPTIDASE_N-METHYLTRANSFERASE-RELATED"/>
    <property type="match status" value="1"/>
</dbReference>
<dbReference type="GO" id="GO:0005886">
    <property type="term" value="C:plasma membrane"/>
    <property type="evidence" value="ECO:0007669"/>
    <property type="project" value="UniProtKB-SubCell"/>
</dbReference>
<dbReference type="Gene3D" id="1.20.120.1220">
    <property type="match status" value="1"/>
</dbReference>
<dbReference type="GO" id="GO:0004190">
    <property type="term" value="F:aspartic-type endopeptidase activity"/>
    <property type="evidence" value="ECO:0007669"/>
    <property type="project" value="UniProtKB-EC"/>
</dbReference>
<dbReference type="EC" id="3.4.23.43" evidence="11"/>
<evidence type="ECO:0000256" key="4">
    <source>
        <dbReference type="ARBA" id="ARBA00022519"/>
    </source>
</evidence>
<dbReference type="EMBL" id="FPHQ01000282">
    <property type="protein sequence ID" value="SFV78050.1"/>
    <property type="molecule type" value="Genomic_DNA"/>
</dbReference>
<keyword evidence="7 8" id="KW-0472">Membrane</keyword>
<dbReference type="Pfam" id="PF01478">
    <property type="entry name" value="Peptidase_A24"/>
    <property type="match status" value="1"/>
</dbReference>
<evidence type="ECO:0000259" key="10">
    <source>
        <dbReference type="Pfam" id="PF06750"/>
    </source>
</evidence>
<keyword evidence="11" id="KW-0808">Transferase</keyword>
<comment type="subcellular location">
    <subcellularLocation>
        <location evidence="1">Cell inner membrane</location>
        <topology evidence="1">Multi-pass membrane protein</topology>
    </subcellularLocation>
</comment>
<dbReference type="GO" id="GO:0008168">
    <property type="term" value="F:methyltransferase activity"/>
    <property type="evidence" value="ECO:0007669"/>
    <property type="project" value="UniProtKB-KW"/>
</dbReference>
<evidence type="ECO:0000313" key="11">
    <source>
        <dbReference type="EMBL" id="SFV78050.1"/>
    </source>
</evidence>
<dbReference type="InterPro" id="IPR010627">
    <property type="entry name" value="Prepilin_pept_A24_N"/>
</dbReference>
<dbReference type="PANTHER" id="PTHR30487">
    <property type="entry name" value="TYPE 4 PREPILIN-LIKE PROTEINS LEADER PEPTIDE-PROCESSING ENZYME"/>
    <property type="match status" value="1"/>
</dbReference>
<reference evidence="11" key="1">
    <citation type="submission" date="2016-10" db="EMBL/GenBank/DDBJ databases">
        <authorList>
            <person name="de Groot N.N."/>
        </authorList>
    </citation>
    <scope>NUCLEOTIDE SEQUENCE</scope>
</reference>
<keyword evidence="6 8" id="KW-1133">Transmembrane helix</keyword>
<keyword evidence="4" id="KW-0997">Cell inner membrane</keyword>
<comment type="similarity">
    <text evidence="2">Belongs to the peptidase A24 family.</text>
</comment>
<dbReference type="InterPro" id="IPR014032">
    <property type="entry name" value="Peptidase_A24A_bac"/>
</dbReference>
<feature type="transmembrane region" description="Helical" evidence="8">
    <location>
        <begin position="194"/>
        <end position="222"/>
    </location>
</feature>
<keyword evidence="11" id="KW-0378">Hydrolase</keyword>
<feature type="transmembrane region" description="Helical" evidence="8">
    <location>
        <begin position="228"/>
        <end position="245"/>
    </location>
</feature>